<organism evidence="2 3">
    <name type="scientific">Microlunatus capsulatus</name>
    <dbReference type="NCBI Taxonomy" id="99117"/>
    <lineage>
        <taxon>Bacteria</taxon>
        <taxon>Bacillati</taxon>
        <taxon>Actinomycetota</taxon>
        <taxon>Actinomycetes</taxon>
        <taxon>Propionibacteriales</taxon>
        <taxon>Propionibacteriaceae</taxon>
        <taxon>Microlunatus</taxon>
    </lineage>
</organism>
<keyword evidence="3" id="KW-1185">Reference proteome</keyword>
<sequence length="190" mass="20172">MTAVLDPAPSPPQRPAERRRAWLLTAVVGLVVLVYLTGWSVYSLAHTGDDRYRALPPGAPATALDAEWRLLSLVRTDRLTASSGDPGFADAGSTFVVAELERTPTAAVEFAFCTTALLGPGGRVWEPGDLGLDLPSRDTPRCGSEDREVGRTYAFEVIYLVPTAFADQVVGVALPDGATAARTPVLRPPA</sequence>
<comment type="caution">
    <text evidence="2">The sequence shown here is derived from an EMBL/GenBank/DDBJ whole genome shotgun (WGS) entry which is preliminary data.</text>
</comment>
<accession>A0ABS4Z972</accession>
<name>A0ABS4Z972_9ACTN</name>
<evidence type="ECO:0000313" key="2">
    <source>
        <dbReference type="EMBL" id="MBP2417290.1"/>
    </source>
</evidence>
<evidence type="ECO:0000313" key="3">
    <source>
        <dbReference type="Proteomes" id="UP000758168"/>
    </source>
</evidence>
<protein>
    <recommendedName>
        <fullName evidence="4">DUF4352 domain-containing protein</fullName>
    </recommendedName>
</protein>
<keyword evidence="1" id="KW-1133">Transmembrane helix</keyword>
<dbReference type="RefSeq" id="WP_210055631.1">
    <property type="nucleotide sequence ID" value="NZ_BAAAMH010000009.1"/>
</dbReference>
<evidence type="ECO:0008006" key="4">
    <source>
        <dbReference type="Google" id="ProtNLM"/>
    </source>
</evidence>
<evidence type="ECO:0000256" key="1">
    <source>
        <dbReference type="SAM" id="Phobius"/>
    </source>
</evidence>
<dbReference type="EMBL" id="JAGIOB010000001">
    <property type="protein sequence ID" value="MBP2417290.1"/>
    <property type="molecule type" value="Genomic_DNA"/>
</dbReference>
<keyword evidence="1" id="KW-0812">Transmembrane</keyword>
<dbReference type="Proteomes" id="UP000758168">
    <property type="component" value="Unassembled WGS sequence"/>
</dbReference>
<feature type="transmembrane region" description="Helical" evidence="1">
    <location>
        <begin position="21"/>
        <end position="42"/>
    </location>
</feature>
<gene>
    <name evidence="2" type="ORF">JOF54_002212</name>
</gene>
<proteinExistence type="predicted"/>
<reference evidence="2 3" key="1">
    <citation type="submission" date="2021-03" db="EMBL/GenBank/DDBJ databases">
        <title>Sequencing the genomes of 1000 actinobacteria strains.</title>
        <authorList>
            <person name="Klenk H.-P."/>
        </authorList>
    </citation>
    <scope>NUCLEOTIDE SEQUENCE [LARGE SCALE GENOMIC DNA]</scope>
    <source>
        <strain evidence="2 3">DSM 12936</strain>
    </source>
</reference>
<keyword evidence="1" id="KW-0472">Membrane</keyword>